<dbReference type="RefSeq" id="WP_007317820.1">
    <property type="nucleotide sequence ID" value="NZ_BAEH01000054.1"/>
</dbReference>
<reference evidence="3 4" key="1">
    <citation type="submission" date="2011-12" db="EMBL/GenBank/DDBJ databases">
        <title>Whole genome shotgun sequence of Gordonia effusa NBRC 100432.</title>
        <authorList>
            <person name="Yoshida I."/>
            <person name="Takarada H."/>
            <person name="Hosoyama A."/>
            <person name="Tsuchikane K."/>
            <person name="Katsumata H."/>
            <person name="Yamazaki S."/>
            <person name="Fujita N."/>
        </authorList>
    </citation>
    <scope>NUCLEOTIDE SEQUENCE [LARGE SCALE GENOMIC DNA]</scope>
    <source>
        <strain evidence="3 4">NBRC 100432</strain>
    </source>
</reference>
<evidence type="ECO:0000259" key="2">
    <source>
        <dbReference type="Pfam" id="PF01243"/>
    </source>
</evidence>
<dbReference type="STRING" id="1077974.GOEFS_054_00970"/>
<dbReference type="SUPFAM" id="SSF50475">
    <property type="entry name" value="FMN-binding split barrel"/>
    <property type="match status" value="1"/>
</dbReference>
<dbReference type="PANTHER" id="PTHR35176:SF1">
    <property type="entry name" value="F420H(2)-DEPENDENT BILIVERDIN REDUCTASE"/>
    <property type="match status" value="1"/>
</dbReference>
<dbReference type="Gene3D" id="2.30.110.10">
    <property type="entry name" value="Electron Transport, Fmn-binding Protein, Chain A"/>
    <property type="match status" value="1"/>
</dbReference>
<dbReference type="Proteomes" id="UP000035034">
    <property type="component" value="Unassembled WGS sequence"/>
</dbReference>
<keyword evidence="1" id="KW-0560">Oxidoreductase</keyword>
<name>H0R082_9ACTN</name>
<comment type="caution">
    <text evidence="3">The sequence shown here is derived from an EMBL/GenBank/DDBJ whole genome shotgun (WGS) entry which is preliminary data.</text>
</comment>
<evidence type="ECO:0000313" key="4">
    <source>
        <dbReference type="Proteomes" id="UP000035034"/>
    </source>
</evidence>
<organism evidence="3 4">
    <name type="scientific">Gordonia effusa NBRC 100432</name>
    <dbReference type="NCBI Taxonomy" id="1077974"/>
    <lineage>
        <taxon>Bacteria</taxon>
        <taxon>Bacillati</taxon>
        <taxon>Actinomycetota</taxon>
        <taxon>Actinomycetes</taxon>
        <taxon>Mycobacteriales</taxon>
        <taxon>Gordoniaceae</taxon>
        <taxon>Gordonia</taxon>
    </lineage>
</organism>
<dbReference type="AlphaFoldDB" id="H0R082"/>
<dbReference type="eggNOG" id="COG3871">
    <property type="taxonomic scope" value="Bacteria"/>
</dbReference>
<keyword evidence="4" id="KW-1185">Reference proteome</keyword>
<dbReference type="InterPro" id="IPR052019">
    <property type="entry name" value="F420H2_bilvrd_red/Heme_oxyg"/>
</dbReference>
<sequence length="134" mass="15151">MTRTPDDLTEPAYEFLTERHLATLSTVRPDGTPHVVPVGFTYDPETRTARVITSDGNQKARNSERAGYAALTQVDGARWLTLEGAARIRREPDQVRDAENRYANRYRVPRPNPRRIVIEVTVTRIMGSSTLRGD</sequence>
<dbReference type="GO" id="GO:0016627">
    <property type="term" value="F:oxidoreductase activity, acting on the CH-CH group of donors"/>
    <property type="evidence" value="ECO:0007669"/>
    <property type="project" value="TreeGrafter"/>
</dbReference>
<evidence type="ECO:0000256" key="1">
    <source>
        <dbReference type="ARBA" id="ARBA00023002"/>
    </source>
</evidence>
<proteinExistence type="predicted"/>
<dbReference type="Pfam" id="PF01243">
    <property type="entry name" value="PNPOx_N"/>
    <property type="match status" value="1"/>
</dbReference>
<dbReference type="InterPro" id="IPR019920">
    <property type="entry name" value="F420-binding_dom_put"/>
</dbReference>
<dbReference type="EMBL" id="BAEH01000054">
    <property type="protein sequence ID" value="GAB18483.1"/>
    <property type="molecule type" value="Genomic_DNA"/>
</dbReference>
<feature type="domain" description="Pyridoxamine 5'-phosphate oxidase N-terminal" evidence="2">
    <location>
        <begin position="10"/>
        <end position="125"/>
    </location>
</feature>
<dbReference type="GO" id="GO:0005829">
    <property type="term" value="C:cytosol"/>
    <property type="evidence" value="ECO:0007669"/>
    <property type="project" value="TreeGrafter"/>
</dbReference>
<dbReference type="PANTHER" id="PTHR35176">
    <property type="entry name" value="HEME OXYGENASE HI_0854-RELATED"/>
    <property type="match status" value="1"/>
</dbReference>
<accession>H0R082</accession>
<protein>
    <recommendedName>
        <fullName evidence="2">Pyridoxamine 5'-phosphate oxidase N-terminal domain-containing protein</fullName>
    </recommendedName>
</protein>
<dbReference type="InterPro" id="IPR011576">
    <property type="entry name" value="Pyridox_Oxase_N"/>
</dbReference>
<evidence type="ECO:0000313" key="3">
    <source>
        <dbReference type="EMBL" id="GAB18483.1"/>
    </source>
</evidence>
<dbReference type="GO" id="GO:0070967">
    <property type="term" value="F:coenzyme F420 binding"/>
    <property type="evidence" value="ECO:0007669"/>
    <property type="project" value="TreeGrafter"/>
</dbReference>
<dbReference type="NCBIfam" id="TIGR03618">
    <property type="entry name" value="Rv1155_F420"/>
    <property type="match status" value="1"/>
</dbReference>
<dbReference type="InterPro" id="IPR012349">
    <property type="entry name" value="Split_barrel_FMN-bd"/>
</dbReference>
<gene>
    <name evidence="3" type="ORF">GOEFS_054_00970</name>
</gene>